<organism evidence="2">
    <name type="scientific">Spodoptera frugiperda</name>
    <name type="common">Fall armyworm</name>
    <dbReference type="NCBI Taxonomy" id="7108"/>
    <lineage>
        <taxon>Eukaryota</taxon>
        <taxon>Metazoa</taxon>
        <taxon>Ecdysozoa</taxon>
        <taxon>Arthropoda</taxon>
        <taxon>Hexapoda</taxon>
        <taxon>Insecta</taxon>
        <taxon>Pterygota</taxon>
        <taxon>Neoptera</taxon>
        <taxon>Endopterygota</taxon>
        <taxon>Lepidoptera</taxon>
        <taxon>Glossata</taxon>
        <taxon>Ditrysia</taxon>
        <taxon>Noctuoidea</taxon>
        <taxon>Noctuidae</taxon>
        <taxon>Amphipyrinae</taxon>
        <taxon>Spodoptera</taxon>
    </lineage>
</organism>
<protein>
    <submittedName>
        <fullName evidence="2">SFRICE_031049</fullName>
    </submittedName>
</protein>
<feature type="region of interest" description="Disordered" evidence="1">
    <location>
        <begin position="92"/>
        <end position="141"/>
    </location>
</feature>
<gene>
    <name evidence="2" type="ORF">SFRICE_031049</name>
</gene>
<feature type="compositionally biased region" description="Polar residues" evidence="1">
    <location>
        <begin position="100"/>
        <end position="119"/>
    </location>
</feature>
<evidence type="ECO:0000256" key="1">
    <source>
        <dbReference type="SAM" id="MobiDB-lite"/>
    </source>
</evidence>
<evidence type="ECO:0000313" key="2">
    <source>
        <dbReference type="EMBL" id="SOQ40776.1"/>
    </source>
</evidence>
<accession>A0A2H1VJ01</accession>
<proteinExistence type="predicted"/>
<dbReference type="AlphaFoldDB" id="A0A2H1VJ01"/>
<sequence>MKGELEFIFFNCTVGAVARKQAAAQHVASSIPAGAILCVTHKLLFRFFMYLPNLRGKLTSFEPCRDSKCGLKLAVSIVALLTTTTPWRSLKPVELPRPTVTPSYHDNDAPQTNGLSSLSGPAADYIDDPPSDGASLKRWAQ</sequence>
<dbReference type="EMBL" id="ODYU01002819">
    <property type="protein sequence ID" value="SOQ40776.1"/>
    <property type="molecule type" value="Genomic_DNA"/>
</dbReference>
<name>A0A2H1VJ01_SPOFR</name>
<reference evidence="2" key="1">
    <citation type="submission" date="2016-07" db="EMBL/GenBank/DDBJ databases">
        <authorList>
            <person name="Bretaudeau A."/>
        </authorList>
    </citation>
    <scope>NUCLEOTIDE SEQUENCE</scope>
    <source>
        <strain evidence="2">Rice</strain>
        <tissue evidence="2">Whole body</tissue>
    </source>
</reference>